<comment type="pathway">
    <text evidence="2">Protein modification; protein ubiquitination.</text>
</comment>
<dbReference type="Gene3D" id="3.30.40.10">
    <property type="entry name" value="Zinc/RING finger domain, C3HC4 (zinc finger)"/>
    <property type="match status" value="1"/>
</dbReference>
<dbReference type="EMBL" id="VXIV02002559">
    <property type="protein sequence ID" value="KAF6024578.1"/>
    <property type="molecule type" value="Genomic_DNA"/>
</dbReference>
<dbReference type="FunFam" id="3.30.40.10:FF:000019">
    <property type="entry name" value="RBR-type E3 ubiquitin transferase"/>
    <property type="match status" value="1"/>
</dbReference>
<evidence type="ECO:0000256" key="3">
    <source>
        <dbReference type="ARBA" id="ARBA00005884"/>
    </source>
</evidence>
<evidence type="ECO:0000256" key="7">
    <source>
        <dbReference type="ARBA" id="ARBA00022737"/>
    </source>
</evidence>
<dbReference type="SUPFAM" id="SSF57850">
    <property type="entry name" value="RING/U-box"/>
    <property type="match status" value="2"/>
</dbReference>
<dbReference type="Pfam" id="PF22605">
    <property type="entry name" value="IBR_2"/>
    <property type="match status" value="1"/>
</dbReference>
<dbReference type="InterPro" id="IPR031127">
    <property type="entry name" value="E3_UB_ligase_RBR"/>
</dbReference>
<evidence type="ECO:0000256" key="2">
    <source>
        <dbReference type="ARBA" id="ARBA00004906"/>
    </source>
</evidence>
<dbReference type="PROSITE" id="PS51873">
    <property type="entry name" value="TRIAD"/>
    <property type="match status" value="1"/>
</dbReference>
<organism evidence="14 15">
    <name type="scientific">Bugula neritina</name>
    <name type="common">Brown bryozoan</name>
    <name type="synonym">Sertularia neritina</name>
    <dbReference type="NCBI Taxonomy" id="10212"/>
    <lineage>
        <taxon>Eukaryota</taxon>
        <taxon>Metazoa</taxon>
        <taxon>Spiralia</taxon>
        <taxon>Lophotrochozoa</taxon>
        <taxon>Bryozoa</taxon>
        <taxon>Gymnolaemata</taxon>
        <taxon>Cheilostomatida</taxon>
        <taxon>Flustrina</taxon>
        <taxon>Buguloidea</taxon>
        <taxon>Bugulidae</taxon>
        <taxon>Bugula</taxon>
    </lineage>
</organism>
<dbReference type="InterPro" id="IPR044066">
    <property type="entry name" value="TRIAD_supradom"/>
</dbReference>
<evidence type="ECO:0000256" key="9">
    <source>
        <dbReference type="ARBA" id="ARBA00022786"/>
    </source>
</evidence>
<dbReference type="PROSITE" id="PS50089">
    <property type="entry name" value="ZF_RING_2"/>
    <property type="match status" value="1"/>
</dbReference>
<dbReference type="GO" id="GO:0016567">
    <property type="term" value="P:protein ubiquitination"/>
    <property type="evidence" value="ECO:0007669"/>
    <property type="project" value="InterPro"/>
</dbReference>
<sequence length="545" mass="61450">MSGMEDASLAVPVCETDSGSDFSDQLSTDGLGFNLKSHSTQSLNDDNTVEVLNAAQIVEFMNRTIADIASIIEEETTITRLLLSHFHWDKQVLLERFYEGDKSGLFKEANIVHLYKSNSLEEINSQTVFSDALQHVPASPMSSAQSHVADKSISFSDGKHLGVDKEVSKSILDMKSVSENEFQPVKLEIRASTNPIAKISDLSGDGQFAASAESSVKKVVAGGECGICFLPAETADHSFQLSCGHRFCSECWQAYINHCILNEGLSQNITCAAFKCFILVGDTNVMNLIGESSVKVKFQQLISNSFVSCNKHLRWCPAPGCDKAIKECPRCKATIEKDGGCNHMVCRKDNCMYEFCWVCMGPWQEHGQNAWYNCNRFNEKTSKDARSAMDRSRGSMIRFLHYLNRYTNHAQSMKFETELYEKVNRRITELRDGHGQAWNEVKFIQLAVDVLCGARQTLMNTYIFAYFVVPTNQTMIFEENQRDLEVATEQLSEYLERDIFKRSIEEIKQEVIDKTNYCGKRCSALVSHVQEGYDNCSWQLATNLR</sequence>
<evidence type="ECO:0000313" key="15">
    <source>
        <dbReference type="Proteomes" id="UP000593567"/>
    </source>
</evidence>
<keyword evidence="10" id="KW-0862">Zinc</keyword>
<dbReference type="GO" id="GO:0061630">
    <property type="term" value="F:ubiquitin protein ligase activity"/>
    <property type="evidence" value="ECO:0007669"/>
    <property type="project" value="UniProtKB-EC"/>
</dbReference>
<dbReference type="OrthoDB" id="10009520at2759"/>
<dbReference type="GO" id="GO:0008270">
    <property type="term" value="F:zinc ion binding"/>
    <property type="evidence" value="ECO:0007669"/>
    <property type="project" value="UniProtKB-KW"/>
</dbReference>
<feature type="domain" description="RING-type" evidence="13">
    <location>
        <begin position="221"/>
        <end position="378"/>
    </location>
</feature>
<dbReference type="InterPro" id="IPR002867">
    <property type="entry name" value="IBR_dom"/>
</dbReference>
<evidence type="ECO:0000256" key="10">
    <source>
        <dbReference type="ARBA" id="ARBA00022833"/>
    </source>
</evidence>
<keyword evidence="9" id="KW-0833">Ubl conjugation pathway</keyword>
<evidence type="ECO:0000256" key="5">
    <source>
        <dbReference type="ARBA" id="ARBA00022679"/>
    </source>
</evidence>
<evidence type="ECO:0000256" key="8">
    <source>
        <dbReference type="ARBA" id="ARBA00022771"/>
    </source>
</evidence>
<evidence type="ECO:0000256" key="1">
    <source>
        <dbReference type="ARBA" id="ARBA00001798"/>
    </source>
</evidence>
<gene>
    <name evidence="14" type="ORF">EB796_017138</name>
</gene>
<comment type="caution">
    <text evidence="14">The sequence shown here is derived from an EMBL/GenBank/DDBJ whole genome shotgun (WGS) entry which is preliminary data.</text>
</comment>
<dbReference type="InterPro" id="IPR013083">
    <property type="entry name" value="Znf_RING/FYVE/PHD"/>
</dbReference>
<keyword evidence="7" id="KW-0677">Repeat</keyword>
<dbReference type="AlphaFoldDB" id="A0A7J7JGT0"/>
<comment type="catalytic activity">
    <reaction evidence="1">
        <text>[E2 ubiquitin-conjugating enzyme]-S-ubiquitinyl-L-cysteine + [acceptor protein]-L-lysine = [E2 ubiquitin-conjugating enzyme]-L-cysteine + [acceptor protein]-N(6)-ubiquitinyl-L-lysine.</text>
        <dbReference type="EC" id="2.3.2.31"/>
    </reaction>
</comment>
<dbReference type="InterPro" id="IPR054694">
    <property type="entry name" value="Parkin-like_IBR"/>
</dbReference>
<dbReference type="Pfam" id="PF19422">
    <property type="entry name" value="Ariadne"/>
    <property type="match status" value="1"/>
</dbReference>
<feature type="domain" description="RING-type" evidence="12">
    <location>
        <begin position="225"/>
        <end position="263"/>
    </location>
</feature>
<evidence type="ECO:0000259" key="12">
    <source>
        <dbReference type="PROSITE" id="PS50089"/>
    </source>
</evidence>
<dbReference type="EC" id="2.3.2.31" evidence="4"/>
<evidence type="ECO:0000256" key="11">
    <source>
        <dbReference type="PROSITE-ProRule" id="PRU00175"/>
    </source>
</evidence>
<protein>
    <recommendedName>
        <fullName evidence="4">RBR-type E3 ubiquitin transferase</fullName>
        <ecNumber evidence="4">2.3.2.31</ecNumber>
    </recommendedName>
</protein>
<dbReference type="InterPro" id="IPR045840">
    <property type="entry name" value="Ariadne"/>
</dbReference>
<name>A0A7J7JGT0_BUGNE</name>
<dbReference type="PANTHER" id="PTHR11685">
    <property type="entry name" value="RBR FAMILY RING FINGER AND IBR DOMAIN-CONTAINING"/>
    <property type="match status" value="1"/>
</dbReference>
<keyword evidence="15" id="KW-1185">Reference proteome</keyword>
<evidence type="ECO:0000259" key="13">
    <source>
        <dbReference type="PROSITE" id="PS51873"/>
    </source>
</evidence>
<dbReference type="Gene3D" id="1.20.120.1750">
    <property type="match status" value="1"/>
</dbReference>
<dbReference type="InterPro" id="IPR048962">
    <property type="entry name" value="ARIH1-like_UBL"/>
</dbReference>
<dbReference type="InterPro" id="IPR001841">
    <property type="entry name" value="Znf_RING"/>
</dbReference>
<evidence type="ECO:0000256" key="6">
    <source>
        <dbReference type="ARBA" id="ARBA00022723"/>
    </source>
</evidence>
<keyword evidence="5" id="KW-0808">Transferase</keyword>
<keyword evidence="8 11" id="KW-0863">Zinc-finger</keyword>
<evidence type="ECO:0000256" key="4">
    <source>
        <dbReference type="ARBA" id="ARBA00012251"/>
    </source>
</evidence>
<keyword evidence="6" id="KW-0479">Metal-binding</keyword>
<evidence type="ECO:0000313" key="14">
    <source>
        <dbReference type="EMBL" id="KAF6024578.1"/>
    </source>
</evidence>
<proteinExistence type="inferred from homology"/>
<reference evidence="14" key="1">
    <citation type="submission" date="2020-06" db="EMBL/GenBank/DDBJ databases">
        <title>Draft genome of Bugula neritina, a colonial animal packing powerful symbionts and potential medicines.</title>
        <authorList>
            <person name="Rayko M."/>
        </authorList>
    </citation>
    <scope>NUCLEOTIDE SEQUENCE [LARGE SCALE GENOMIC DNA]</scope>
    <source>
        <strain evidence="14">Kwan_BN1</strain>
    </source>
</reference>
<dbReference type="CDD" id="cd20356">
    <property type="entry name" value="Rcat_RBR_HHARI-like"/>
    <property type="match status" value="1"/>
</dbReference>
<dbReference type="Proteomes" id="UP000593567">
    <property type="component" value="Unassembled WGS sequence"/>
</dbReference>
<dbReference type="Pfam" id="PF21235">
    <property type="entry name" value="UBA_ARI1"/>
    <property type="match status" value="1"/>
</dbReference>
<dbReference type="FunFam" id="1.20.120.1750:FF:000002">
    <property type="entry name" value="RBR-type E3 ubiquitin transferase"/>
    <property type="match status" value="1"/>
</dbReference>
<dbReference type="SMART" id="SM00647">
    <property type="entry name" value="IBR"/>
    <property type="match status" value="1"/>
</dbReference>
<comment type="similarity">
    <text evidence="3">Belongs to the RBR family. Ariadne subfamily.</text>
</comment>
<accession>A0A7J7JGT0</accession>